<gene>
    <name evidence="1" type="ORF">CDAR_207401</name>
</gene>
<proteinExistence type="predicted"/>
<keyword evidence="2" id="KW-1185">Reference proteome</keyword>
<evidence type="ECO:0000313" key="2">
    <source>
        <dbReference type="Proteomes" id="UP001054837"/>
    </source>
</evidence>
<dbReference type="EMBL" id="BPLQ01013040">
    <property type="protein sequence ID" value="GIY69463.1"/>
    <property type="molecule type" value="Genomic_DNA"/>
</dbReference>
<protein>
    <submittedName>
        <fullName evidence="1">Uncharacterized protein</fullName>
    </submittedName>
</protein>
<organism evidence="1 2">
    <name type="scientific">Caerostris darwini</name>
    <dbReference type="NCBI Taxonomy" id="1538125"/>
    <lineage>
        <taxon>Eukaryota</taxon>
        <taxon>Metazoa</taxon>
        <taxon>Ecdysozoa</taxon>
        <taxon>Arthropoda</taxon>
        <taxon>Chelicerata</taxon>
        <taxon>Arachnida</taxon>
        <taxon>Araneae</taxon>
        <taxon>Araneomorphae</taxon>
        <taxon>Entelegynae</taxon>
        <taxon>Araneoidea</taxon>
        <taxon>Araneidae</taxon>
        <taxon>Caerostris</taxon>
    </lineage>
</organism>
<evidence type="ECO:0000313" key="1">
    <source>
        <dbReference type="EMBL" id="GIY69463.1"/>
    </source>
</evidence>
<name>A0AAV4VHE1_9ARAC</name>
<sequence length="99" mass="11282">MVNKVKLGSLSFKRQLTAFPVVSTLQETKCPNLVFERLRFMLNLKYCKNVDTIPNEGQVLPTSKSILIYTKMDTPVGWNILAEEQCKPFMPHLGVVIQI</sequence>
<reference evidence="1 2" key="1">
    <citation type="submission" date="2021-06" db="EMBL/GenBank/DDBJ databases">
        <title>Caerostris darwini draft genome.</title>
        <authorList>
            <person name="Kono N."/>
            <person name="Arakawa K."/>
        </authorList>
    </citation>
    <scope>NUCLEOTIDE SEQUENCE [LARGE SCALE GENOMIC DNA]</scope>
</reference>
<accession>A0AAV4VHE1</accession>
<dbReference type="Proteomes" id="UP001054837">
    <property type="component" value="Unassembled WGS sequence"/>
</dbReference>
<dbReference type="AlphaFoldDB" id="A0AAV4VHE1"/>
<comment type="caution">
    <text evidence="1">The sequence shown here is derived from an EMBL/GenBank/DDBJ whole genome shotgun (WGS) entry which is preliminary data.</text>
</comment>